<evidence type="ECO:0000256" key="1">
    <source>
        <dbReference type="ARBA" id="ARBA00004496"/>
    </source>
</evidence>
<organism evidence="5 6">
    <name type="scientific">Sistotremastrum suecicum HHB10207 ss-3</name>
    <dbReference type="NCBI Taxonomy" id="1314776"/>
    <lineage>
        <taxon>Eukaryota</taxon>
        <taxon>Fungi</taxon>
        <taxon>Dikarya</taxon>
        <taxon>Basidiomycota</taxon>
        <taxon>Agaricomycotina</taxon>
        <taxon>Agaricomycetes</taxon>
        <taxon>Sistotremastrales</taxon>
        <taxon>Sistotremastraceae</taxon>
        <taxon>Sistotremastrum</taxon>
    </lineage>
</organism>
<feature type="compositionally biased region" description="Low complexity" evidence="3">
    <location>
        <begin position="197"/>
        <end position="217"/>
    </location>
</feature>
<reference evidence="5 6" key="1">
    <citation type="journal article" date="2016" name="Mol. Biol. Evol.">
        <title>Comparative Genomics of Early-Diverging Mushroom-Forming Fungi Provides Insights into the Origins of Lignocellulose Decay Capabilities.</title>
        <authorList>
            <person name="Nagy L.G."/>
            <person name="Riley R."/>
            <person name="Tritt A."/>
            <person name="Adam C."/>
            <person name="Daum C."/>
            <person name="Floudas D."/>
            <person name="Sun H."/>
            <person name="Yadav J.S."/>
            <person name="Pangilinan J."/>
            <person name="Larsson K.H."/>
            <person name="Matsuura K."/>
            <person name="Barry K."/>
            <person name="Labutti K."/>
            <person name="Kuo R."/>
            <person name="Ohm R.A."/>
            <person name="Bhattacharya S.S."/>
            <person name="Shirouzu T."/>
            <person name="Yoshinaga Y."/>
            <person name="Martin F.M."/>
            <person name="Grigoriev I.V."/>
            <person name="Hibbett D.S."/>
        </authorList>
    </citation>
    <scope>NUCLEOTIDE SEQUENCE [LARGE SCALE GENOMIC DNA]</scope>
    <source>
        <strain evidence="5 6">HHB10207 ss-3</strain>
    </source>
</reference>
<feature type="region of interest" description="Disordered" evidence="3">
    <location>
        <begin position="1"/>
        <end position="37"/>
    </location>
</feature>
<dbReference type="SMART" id="SM00325">
    <property type="entry name" value="RhoGEF"/>
    <property type="match status" value="1"/>
</dbReference>
<feature type="region of interest" description="Disordered" evidence="3">
    <location>
        <begin position="872"/>
        <end position="1018"/>
    </location>
</feature>
<feature type="region of interest" description="Disordered" evidence="3">
    <location>
        <begin position="676"/>
        <end position="716"/>
    </location>
</feature>
<feature type="compositionally biased region" description="Acidic residues" evidence="3">
    <location>
        <begin position="839"/>
        <end position="850"/>
    </location>
</feature>
<dbReference type="OrthoDB" id="1716625at2759"/>
<dbReference type="GO" id="GO:0005085">
    <property type="term" value="F:guanyl-nucleotide exchange factor activity"/>
    <property type="evidence" value="ECO:0007669"/>
    <property type="project" value="InterPro"/>
</dbReference>
<dbReference type="PANTHER" id="PTHR46006">
    <property type="entry name" value="RHO GUANINE NUCLEOTIDE EXCHANGE FACTOR AT 64C, ISOFORM A"/>
    <property type="match status" value="1"/>
</dbReference>
<feature type="compositionally biased region" description="Polar residues" evidence="3">
    <location>
        <begin position="174"/>
        <end position="196"/>
    </location>
</feature>
<feature type="compositionally biased region" description="Low complexity" evidence="3">
    <location>
        <begin position="689"/>
        <end position="710"/>
    </location>
</feature>
<dbReference type="STRING" id="1314776.A0A166ITP4"/>
<comment type="subcellular location">
    <subcellularLocation>
        <location evidence="1">Cytoplasm</location>
    </subcellularLocation>
</comment>
<keyword evidence="6" id="KW-1185">Reference proteome</keyword>
<feature type="region of interest" description="Disordered" evidence="3">
    <location>
        <begin position="174"/>
        <end position="227"/>
    </location>
</feature>
<evidence type="ECO:0000313" key="5">
    <source>
        <dbReference type="EMBL" id="KZT44063.1"/>
    </source>
</evidence>
<gene>
    <name evidence="5" type="ORF">SISSUDRAFT_1057066</name>
</gene>
<dbReference type="Gene3D" id="1.20.900.10">
    <property type="entry name" value="Dbl homology (DH) domain"/>
    <property type="match status" value="2"/>
</dbReference>
<name>A0A166ITP4_9AGAM</name>
<dbReference type="PROSITE" id="PS50010">
    <property type="entry name" value="DH_2"/>
    <property type="match status" value="1"/>
</dbReference>
<dbReference type="EMBL" id="KV428005">
    <property type="protein sequence ID" value="KZT44063.1"/>
    <property type="molecule type" value="Genomic_DNA"/>
</dbReference>
<feature type="compositionally biased region" description="Polar residues" evidence="3">
    <location>
        <begin position="925"/>
        <end position="934"/>
    </location>
</feature>
<feature type="compositionally biased region" description="Polar residues" evidence="3">
    <location>
        <begin position="218"/>
        <end position="227"/>
    </location>
</feature>
<dbReference type="InterPro" id="IPR035899">
    <property type="entry name" value="DBL_dom_sf"/>
</dbReference>
<dbReference type="SUPFAM" id="SSF48065">
    <property type="entry name" value="DBL homology domain (DH-domain)"/>
    <property type="match status" value="1"/>
</dbReference>
<keyword evidence="2" id="KW-0963">Cytoplasm</keyword>
<feature type="compositionally biased region" description="Polar residues" evidence="3">
    <location>
        <begin position="364"/>
        <end position="373"/>
    </location>
</feature>
<evidence type="ECO:0000256" key="2">
    <source>
        <dbReference type="ARBA" id="ARBA00022490"/>
    </source>
</evidence>
<feature type="compositionally biased region" description="Basic and acidic residues" evidence="3">
    <location>
        <begin position="14"/>
        <end position="29"/>
    </location>
</feature>
<evidence type="ECO:0000313" key="6">
    <source>
        <dbReference type="Proteomes" id="UP000076798"/>
    </source>
</evidence>
<evidence type="ECO:0000256" key="3">
    <source>
        <dbReference type="SAM" id="MobiDB-lite"/>
    </source>
</evidence>
<dbReference type="InterPro" id="IPR000219">
    <property type="entry name" value="DH_dom"/>
</dbReference>
<sequence>MPAMRALFNRFNRHKPDSPQKRKDSEKEPIALPPLACTALSPSDVHLTRCSLKPQWPPPPPSHASPSPQVKPLPDLVERPLPPIAMDALTELASPQPSFPEPSPSLDITPIPRVSSAPSQSDSAGRHSGRTGTSSATIAQLGVETTKKVAFISPSPTPIDMRIPPQVKTNVSRFVTSQETARSTSTASGSKTNLRNASRASGKSASAPSAPPLYASSVRSSTPYSQSVNSSRILATASWSEAAEEDLVSNLGPRERTRQEVLWEIVASEERYVNELVKMKVTFIDPLLHPFSTSPVSSPTLPETIEEAYYRPDSPRESMEYLPIASRFLSPSALSAVPGLNAPQTPISRLDRDYSDEEDDRDTLTNGLRSPNSAVEHEIPHPRSPYRNVPNGRASRVGDAMSASVPFPSRSHHSLPPPARNYPAASTTSLGRPEGTPPQVDDRRSTATPASRMLRRLKKSNPNPVDTQVVVQGAVAPHKIPEDLRRCLSVIEGGILKGHLTLSEGLQKRYEEQYPLVRSLADVFVAQSQILREYATYVLHLERALEQVHEALSNAPDSKRSKKGDDAEAQKISKYLRQLEATAADKGETGLSISLSKPFQRLLKYPLLFQNLLFHTDPSTYEYESTLQMVAEVETIVRSIEDEKIQKDEGDRTRDAYARIEGIDKDVVLAVPKPTRVLMEERPLNPDNTESPGRPSSSSGPQPSTSSSTGAVKGKSSFKRLSDVLQPNGGSKQIGGKKDLWLVVFNDVVLRCQRTGITTLPLVTTLNSRTNSMPELQGKAKYATTGRRNTHSKPRNMYKLIKIETWDIGSVQKPTNGLVSMEEIRRSRAQMTTPTLAPNEEEEPAEESDDSDRKSKMSFSYWGADKVTIQKPSGAKSLAPVTTVRGKRSPKVTTPYGRESSADAKFGTRLVSTNDSVSGAAGSPRPNSRRTAYTPQPRRHAASEESAITKATTTVRPAWDGSTRTAPIVSPVPRRNNSNTDKSVGRAKVASPAPSEDSGVGMYRQMLAQDPSLNQESP</sequence>
<dbReference type="Proteomes" id="UP000076798">
    <property type="component" value="Unassembled WGS sequence"/>
</dbReference>
<feature type="domain" description="DH" evidence="4">
    <location>
        <begin position="257"/>
        <end position="643"/>
    </location>
</feature>
<dbReference type="InterPro" id="IPR051480">
    <property type="entry name" value="Endocytic_GEF_Adapter"/>
</dbReference>
<protein>
    <submittedName>
        <fullName evidence="5">Dbl homology domain-containing protein</fullName>
    </submittedName>
</protein>
<feature type="region of interest" description="Disordered" evidence="3">
    <location>
        <begin position="336"/>
        <end position="447"/>
    </location>
</feature>
<dbReference type="PANTHER" id="PTHR46006:SF7">
    <property type="entry name" value="DH DOMAIN-CONTAINING PROTEIN"/>
    <property type="match status" value="1"/>
</dbReference>
<feature type="region of interest" description="Disordered" evidence="3">
    <location>
        <begin position="829"/>
        <end position="856"/>
    </location>
</feature>
<dbReference type="Pfam" id="PF00621">
    <property type="entry name" value="RhoGEF"/>
    <property type="match status" value="1"/>
</dbReference>
<dbReference type="GO" id="GO:0035025">
    <property type="term" value="P:positive regulation of Rho protein signal transduction"/>
    <property type="evidence" value="ECO:0007669"/>
    <property type="project" value="TreeGrafter"/>
</dbReference>
<feature type="region of interest" description="Disordered" evidence="3">
    <location>
        <begin position="49"/>
        <end position="140"/>
    </location>
</feature>
<proteinExistence type="predicted"/>
<dbReference type="AlphaFoldDB" id="A0A166ITP4"/>
<evidence type="ECO:0000259" key="4">
    <source>
        <dbReference type="PROSITE" id="PS50010"/>
    </source>
</evidence>
<dbReference type="GO" id="GO:0005737">
    <property type="term" value="C:cytoplasm"/>
    <property type="evidence" value="ECO:0007669"/>
    <property type="project" value="UniProtKB-SubCell"/>
</dbReference>
<accession>A0A166ITP4</accession>